<proteinExistence type="predicted"/>
<evidence type="ECO:0000313" key="1">
    <source>
        <dbReference type="EMBL" id="OGE25505.1"/>
    </source>
</evidence>
<reference evidence="1 2" key="1">
    <citation type="journal article" date="2016" name="Nat. Commun.">
        <title>Thousands of microbial genomes shed light on interconnected biogeochemical processes in an aquifer system.</title>
        <authorList>
            <person name="Anantharaman K."/>
            <person name="Brown C.T."/>
            <person name="Hug L.A."/>
            <person name="Sharon I."/>
            <person name="Castelle C.J."/>
            <person name="Probst A.J."/>
            <person name="Thomas B.C."/>
            <person name="Singh A."/>
            <person name="Wilkins M.J."/>
            <person name="Karaoz U."/>
            <person name="Brodie E.L."/>
            <person name="Williams K.H."/>
            <person name="Hubbard S.S."/>
            <person name="Banfield J.F."/>
        </authorList>
    </citation>
    <scope>NUCLEOTIDE SEQUENCE [LARGE SCALE GENOMIC DNA]</scope>
</reference>
<dbReference type="AlphaFoldDB" id="A0A1F5JA52"/>
<gene>
    <name evidence="1" type="ORF">A3C26_02230</name>
</gene>
<protein>
    <recommendedName>
        <fullName evidence="3">Type 4 fimbrial biogenesis protein PilX N-terminal domain-containing protein</fullName>
    </recommendedName>
</protein>
<organism evidence="1 2">
    <name type="scientific">Candidatus Daviesbacteria bacterium RIFCSPHIGHO2_02_FULL_39_12</name>
    <dbReference type="NCBI Taxonomy" id="1797770"/>
    <lineage>
        <taxon>Bacteria</taxon>
        <taxon>Candidatus Daviesiibacteriota</taxon>
    </lineage>
</organism>
<accession>A0A1F5JA52</accession>
<dbReference type="Proteomes" id="UP000177042">
    <property type="component" value="Unassembled WGS sequence"/>
</dbReference>
<evidence type="ECO:0000313" key="2">
    <source>
        <dbReference type="Proteomes" id="UP000177042"/>
    </source>
</evidence>
<comment type="caution">
    <text evidence="1">The sequence shown here is derived from an EMBL/GenBank/DDBJ whole genome shotgun (WGS) entry which is preliminary data.</text>
</comment>
<name>A0A1F5JA52_9BACT</name>
<sequence length="306" mass="33108">MKNQRGQVILLLIVIMTVALAIGLSVVQKSLVDVSTASKVEQSSRAFSAAEAGIEKALTGTVNCTDCQYFSDTSSTIKQINTNSIPCVPGTTGCAQEAGVRQVAFEYPPLAKEEVAQVWLADPTATNLPVCTGGTYNICYTQSRLDVYWGNSSIDKAAIELTLVYYDGVKYTSRKWYLDQTTRDPVNGFRQVSCSSTTLISYIYQCKVTLGDNSYAGGFPLPTGLMLIRARLLYNNTSQPFAVQAGVACPAAAGSCTAYSLPPQARMITSTGTSGETQRKIQVFQEYKVAPPYFDYAIFSAGEIKK</sequence>
<dbReference type="EMBL" id="MFCX01000024">
    <property type="protein sequence ID" value="OGE25505.1"/>
    <property type="molecule type" value="Genomic_DNA"/>
</dbReference>
<evidence type="ECO:0008006" key="3">
    <source>
        <dbReference type="Google" id="ProtNLM"/>
    </source>
</evidence>